<gene>
    <name evidence="3" type="ORF">DKW60_00495</name>
</gene>
<organism evidence="3 4">
    <name type="scientific">Leucothrix pacifica</name>
    <dbReference type="NCBI Taxonomy" id="1247513"/>
    <lineage>
        <taxon>Bacteria</taxon>
        <taxon>Pseudomonadati</taxon>
        <taxon>Pseudomonadota</taxon>
        <taxon>Gammaproteobacteria</taxon>
        <taxon>Thiotrichales</taxon>
        <taxon>Thiotrichaceae</taxon>
        <taxon>Leucothrix</taxon>
    </lineage>
</organism>
<dbReference type="OrthoDB" id="9806388at2"/>
<dbReference type="RefSeq" id="WP_109835703.1">
    <property type="nucleotide sequence ID" value="NZ_QGKM01000001.1"/>
</dbReference>
<comment type="caution">
    <text evidence="3">The sequence shown here is derived from an EMBL/GenBank/DDBJ whole genome shotgun (WGS) entry which is preliminary data.</text>
</comment>
<dbReference type="SUPFAM" id="SSF55920">
    <property type="entry name" value="Creatinase/aminopeptidase"/>
    <property type="match status" value="1"/>
</dbReference>
<dbReference type="Pfam" id="PF01321">
    <property type="entry name" value="Creatinase_N"/>
    <property type="match status" value="1"/>
</dbReference>
<evidence type="ECO:0000259" key="2">
    <source>
        <dbReference type="Pfam" id="PF01321"/>
    </source>
</evidence>
<feature type="domain" description="Creatinase N-terminal" evidence="2">
    <location>
        <begin position="12"/>
        <end position="156"/>
    </location>
</feature>
<accession>A0A317CRK4</accession>
<dbReference type="InterPro" id="IPR000994">
    <property type="entry name" value="Pept_M24"/>
</dbReference>
<dbReference type="GO" id="GO:0004177">
    <property type="term" value="F:aminopeptidase activity"/>
    <property type="evidence" value="ECO:0007669"/>
    <property type="project" value="UniProtKB-ARBA"/>
</dbReference>
<keyword evidence="4" id="KW-1185">Reference proteome</keyword>
<dbReference type="SUPFAM" id="SSF53092">
    <property type="entry name" value="Creatinase/prolidase N-terminal domain"/>
    <property type="match status" value="1"/>
</dbReference>
<dbReference type="EMBL" id="QGKM01000001">
    <property type="protein sequence ID" value="PWR00722.1"/>
    <property type="molecule type" value="Genomic_DNA"/>
</dbReference>
<dbReference type="AlphaFoldDB" id="A0A317CRK4"/>
<evidence type="ECO:0000313" key="4">
    <source>
        <dbReference type="Proteomes" id="UP000245539"/>
    </source>
</evidence>
<dbReference type="Gene3D" id="3.90.230.10">
    <property type="entry name" value="Creatinase/methionine aminopeptidase superfamily"/>
    <property type="match status" value="1"/>
</dbReference>
<dbReference type="InterPro" id="IPR029149">
    <property type="entry name" value="Creatin/AminoP/Spt16_N"/>
</dbReference>
<dbReference type="PANTHER" id="PTHR46112">
    <property type="entry name" value="AMINOPEPTIDASE"/>
    <property type="match status" value="1"/>
</dbReference>
<dbReference type="GO" id="GO:0008235">
    <property type="term" value="F:metalloexopeptidase activity"/>
    <property type="evidence" value="ECO:0007669"/>
    <property type="project" value="UniProtKB-ARBA"/>
</dbReference>
<protein>
    <submittedName>
        <fullName evidence="3">Peptidase M24</fullName>
    </submittedName>
</protein>
<dbReference type="Proteomes" id="UP000245539">
    <property type="component" value="Unassembled WGS sequence"/>
</dbReference>
<evidence type="ECO:0000259" key="1">
    <source>
        <dbReference type="Pfam" id="PF00557"/>
    </source>
</evidence>
<feature type="domain" description="Peptidase M24" evidence="1">
    <location>
        <begin position="164"/>
        <end position="364"/>
    </location>
</feature>
<evidence type="ECO:0000313" key="3">
    <source>
        <dbReference type="EMBL" id="PWR00722.1"/>
    </source>
</evidence>
<dbReference type="InterPro" id="IPR036005">
    <property type="entry name" value="Creatinase/aminopeptidase-like"/>
</dbReference>
<dbReference type="PRINTS" id="PR00599">
    <property type="entry name" value="MAPEPTIDASE"/>
</dbReference>
<sequence>MRGFTEDEFRQRLENAQFLMREQGMNLLLLNSEAEVRYFSGFHTLFWQSPTRPWFLLIPAYGEPIAVIPAIGEALMRNTWIKDIRCWSSPQPHDEGISLLNKTLQEMVGTRAVIGLTKGHESVVRMPLQDLERLQSQLPGIHWVNCTPLIRKLRMVKSAAEISKIRHICNIASKTFSQALELFHIGQPLDEVFRAFRIAMLQNGADDVPYLVGGAGQGGYGDVISPPSDKPIETGDILMLDTGATYDGYYCDFDRNYSFDHASDAAKQTYKTLYKATEAGLAAARPGATCSELYQAMQSVIEAAGGGAGGVGRMGHGLGMQLTEWPSHMASDHTVIKPNMVLTLEPSMAISPGKIMVHEENILIHEDGVELLSHRAEPELPCIT</sequence>
<dbReference type="Gene3D" id="3.40.350.10">
    <property type="entry name" value="Creatinase/prolidase N-terminal domain"/>
    <property type="match status" value="1"/>
</dbReference>
<dbReference type="InterPro" id="IPR050659">
    <property type="entry name" value="Peptidase_M24B"/>
</dbReference>
<dbReference type="PANTHER" id="PTHR46112:SF3">
    <property type="entry name" value="AMINOPEPTIDASE YPDF"/>
    <property type="match status" value="1"/>
</dbReference>
<dbReference type="Pfam" id="PF00557">
    <property type="entry name" value="Peptidase_M24"/>
    <property type="match status" value="1"/>
</dbReference>
<dbReference type="InterPro" id="IPR001714">
    <property type="entry name" value="Pept_M24_MAP"/>
</dbReference>
<dbReference type="CDD" id="cd01066">
    <property type="entry name" value="APP_MetAP"/>
    <property type="match status" value="1"/>
</dbReference>
<dbReference type="InterPro" id="IPR000587">
    <property type="entry name" value="Creatinase_N"/>
</dbReference>
<proteinExistence type="predicted"/>
<reference evidence="3 4" key="1">
    <citation type="submission" date="2018-05" db="EMBL/GenBank/DDBJ databases">
        <title>Leucothrix arctica sp. nov., isolated from Arctic seawater.</title>
        <authorList>
            <person name="Choi A."/>
            <person name="Baek K."/>
        </authorList>
    </citation>
    <scope>NUCLEOTIDE SEQUENCE [LARGE SCALE GENOMIC DNA]</scope>
    <source>
        <strain evidence="3 4">JCM 18388</strain>
    </source>
</reference>
<name>A0A317CRK4_9GAMM</name>